<keyword evidence="8" id="KW-1185">Reference proteome</keyword>
<dbReference type="Pfam" id="PF00472">
    <property type="entry name" value="RF-1"/>
    <property type="match status" value="1"/>
</dbReference>
<evidence type="ECO:0000313" key="7">
    <source>
        <dbReference type="EMBL" id="RXW20982.1"/>
    </source>
</evidence>
<dbReference type="SUPFAM" id="SSF75620">
    <property type="entry name" value="Release factor"/>
    <property type="match status" value="1"/>
</dbReference>
<dbReference type="PANTHER" id="PTHR46203">
    <property type="entry name" value="PROBABLE PEPTIDE CHAIN RELEASE FACTOR C12ORF65"/>
    <property type="match status" value="1"/>
</dbReference>
<dbReference type="InterPro" id="IPR045298">
    <property type="entry name" value="Complex1_LYR_LYRM7"/>
</dbReference>
<accession>A0A4Q2DP94</accession>
<evidence type="ECO:0000256" key="5">
    <source>
        <dbReference type="SAM" id="MobiDB-lite"/>
    </source>
</evidence>
<dbReference type="GO" id="GO:0034551">
    <property type="term" value="P:mitochondrial respiratory chain complex III assembly"/>
    <property type="evidence" value="ECO:0007669"/>
    <property type="project" value="InterPro"/>
</dbReference>
<dbReference type="GO" id="GO:0032543">
    <property type="term" value="P:mitochondrial translation"/>
    <property type="evidence" value="ECO:0007669"/>
    <property type="project" value="UniProtKB-ARBA"/>
</dbReference>
<protein>
    <recommendedName>
        <fullName evidence="6">Prokaryotic-type class I peptide chain release factors domain-containing protein</fullName>
    </recommendedName>
</protein>
<dbReference type="GO" id="GO:0005739">
    <property type="term" value="C:mitochondrion"/>
    <property type="evidence" value="ECO:0007669"/>
    <property type="project" value="UniProtKB-SubCell"/>
</dbReference>
<reference evidence="7 8" key="1">
    <citation type="submission" date="2019-01" db="EMBL/GenBank/DDBJ databases">
        <title>Draft genome sequence of Psathyrella aberdarensis IHI B618.</title>
        <authorList>
            <person name="Buettner E."/>
            <person name="Kellner H."/>
        </authorList>
    </citation>
    <scope>NUCLEOTIDE SEQUENCE [LARGE SCALE GENOMIC DNA]</scope>
    <source>
        <strain evidence="7 8">IHI B618</strain>
    </source>
</reference>
<dbReference type="InterPro" id="IPR000352">
    <property type="entry name" value="Pep_chain_release_fac_I"/>
</dbReference>
<evidence type="ECO:0000313" key="8">
    <source>
        <dbReference type="Proteomes" id="UP000290288"/>
    </source>
</evidence>
<evidence type="ECO:0000256" key="4">
    <source>
        <dbReference type="ARBA" id="ARBA00023128"/>
    </source>
</evidence>
<feature type="region of interest" description="Disordered" evidence="5">
    <location>
        <begin position="100"/>
        <end position="180"/>
    </location>
</feature>
<organism evidence="7 8">
    <name type="scientific">Candolleomyces aberdarensis</name>
    <dbReference type="NCBI Taxonomy" id="2316362"/>
    <lineage>
        <taxon>Eukaryota</taxon>
        <taxon>Fungi</taxon>
        <taxon>Dikarya</taxon>
        <taxon>Basidiomycota</taxon>
        <taxon>Agaricomycotina</taxon>
        <taxon>Agaricomycetes</taxon>
        <taxon>Agaricomycetidae</taxon>
        <taxon>Agaricales</taxon>
        <taxon>Agaricineae</taxon>
        <taxon>Psathyrellaceae</taxon>
        <taxon>Candolleomyces</taxon>
    </lineage>
</organism>
<feature type="compositionally biased region" description="Basic and acidic residues" evidence="5">
    <location>
        <begin position="230"/>
        <end position="240"/>
    </location>
</feature>
<feature type="region of interest" description="Disordered" evidence="5">
    <location>
        <begin position="219"/>
        <end position="264"/>
    </location>
</feature>
<dbReference type="GO" id="GO:0003747">
    <property type="term" value="F:translation release factor activity"/>
    <property type="evidence" value="ECO:0007669"/>
    <property type="project" value="InterPro"/>
</dbReference>
<dbReference type="InterPro" id="IPR045853">
    <property type="entry name" value="Pep_chain_release_fac_I_sf"/>
</dbReference>
<dbReference type="AlphaFoldDB" id="A0A4Q2DP94"/>
<dbReference type="CDD" id="cd20267">
    <property type="entry name" value="Complex1_LYR_LYRM7"/>
    <property type="match status" value="1"/>
</dbReference>
<gene>
    <name evidence="7" type="ORF">EST38_g4872</name>
</gene>
<proteinExistence type="inferred from homology"/>
<sequence>MSITPALKAAARSAYRDVWRASSVTFRGDDAVLQAFRQKMRLDAVNAAQEAKAPESYEQYTKLFREIGVVLRKNIVQGVKVGESEGKDLYRVNIRKETELGDNDTVKSPPPVDTSSRSARKREKLGAVPPHSDTTQPPRPLNYSALKRAHKERKLPELREEDLEESFVRGSGPGGQSINKTENNVQLLHKPTGLRVSCQETRSLSLNRARARKLMLEKLDKIANPGMSKEQMKAAKQRERERRRRKKAKKKAQLKTMEDGEDSD</sequence>
<dbReference type="EMBL" id="SDEE01000125">
    <property type="protein sequence ID" value="RXW20982.1"/>
    <property type="molecule type" value="Genomic_DNA"/>
</dbReference>
<evidence type="ECO:0000256" key="1">
    <source>
        <dbReference type="ARBA" id="ARBA00004173"/>
    </source>
</evidence>
<keyword evidence="3" id="KW-0809">Transit peptide</keyword>
<comment type="similarity">
    <text evidence="2">Belongs to the prokaryotic/mitochondrial release factor family.</text>
</comment>
<dbReference type="OrthoDB" id="277888at2759"/>
<dbReference type="InterPro" id="IPR052405">
    <property type="entry name" value="Mito_Transl_Release_Factor"/>
</dbReference>
<name>A0A4Q2DP94_9AGAR</name>
<dbReference type="Proteomes" id="UP000290288">
    <property type="component" value="Unassembled WGS sequence"/>
</dbReference>
<keyword evidence="4" id="KW-0496">Mitochondrion</keyword>
<dbReference type="PANTHER" id="PTHR46203:SF1">
    <property type="entry name" value="MITOCHONDRIAL TRANSLATION RELEASE FACTOR IN RESCUE"/>
    <property type="match status" value="1"/>
</dbReference>
<comment type="subcellular location">
    <subcellularLocation>
        <location evidence="1">Mitochondrion</location>
    </subcellularLocation>
</comment>
<evidence type="ECO:0000256" key="2">
    <source>
        <dbReference type="ARBA" id="ARBA00010835"/>
    </source>
</evidence>
<evidence type="ECO:0000256" key="3">
    <source>
        <dbReference type="ARBA" id="ARBA00022946"/>
    </source>
</evidence>
<comment type="caution">
    <text evidence="7">The sequence shown here is derived from an EMBL/GenBank/DDBJ whole genome shotgun (WGS) entry which is preliminary data.</text>
</comment>
<feature type="compositionally biased region" description="Basic residues" evidence="5">
    <location>
        <begin position="241"/>
        <end position="253"/>
    </location>
</feature>
<feature type="domain" description="Prokaryotic-type class I peptide chain release factors" evidence="6">
    <location>
        <begin position="157"/>
        <end position="252"/>
    </location>
</feature>
<dbReference type="Gene3D" id="3.30.160.20">
    <property type="match status" value="1"/>
</dbReference>
<evidence type="ECO:0000259" key="6">
    <source>
        <dbReference type="Pfam" id="PF00472"/>
    </source>
</evidence>